<dbReference type="InterPro" id="IPR021908">
    <property type="entry name" value="YfbK_C"/>
</dbReference>
<protein>
    <submittedName>
        <fullName evidence="3">VWA domain-containing protein</fullName>
    </submittedName>
</protein>
<feature type="domain" description="VWFA" evidence="2">
    <location>
        <begin position="335"/>
        <end position="516"/>
    </location>
</feature>
<name>A0ABT2Z4E7_9RHOB</name>
<dbReference type="PROSITE" id="PS50234">
    <property type="entry name" value="VWFA"/>
    <property type="match status" value="1"/>
</dbReference>
<comment type="caution">
    <text evidence="3">The sequence shown here is derived from an EMBL/GenBank/DDBJ whole genome shotgun (WGS) entry which is preliminary data.</text>
</comment>
<dbReference type="Pfam" id="PF00092">
    <property type="entry name" value="VWA"/>
    <property type="match status" value="1"/>
</dbReference>
<feature type="region of interest" description="Disordered" evidence="1">
    <location>
        <begin position="114"/>
        <end position="149"/>
    </location>
</feature>
<gene>
    <name evidence="3" type="ORF">OE647_14845</name>
</gene>
<feature type="region of interest" description="Disordered" evidence="1">
    <location>
        <begin position="1"/>
        <end position="54"/>
    </location>
</feature>
<organism evidence="3 4">
    <name type="scientific">Albidovulum sediminicola</name>
    <dbReference type="NCBI Taxonomy" id="2984331"/>
    <lineage>
        <taxon>Bacteria</taxon>
        <taxon>Pseudomonadati</taxon>
        <taxon>Pseudomonadota</taxon>
        <taxon>Alphaproteobacteria</taxon>
        <taxon>Rhodobacterales</taxon>
        <taxon>Paracoccaceae</taxon>
        <taxon>Albidovulum</taxon>
    </lineage>
</organism>
<evidence type="ECO:0000313" key="3">
    <source>
        <dbReference type="EMBL" id="MCV2865998.1"/>
    </source>
</evidence>
<dbReference type="SUPFAM" id="SSF53300">
    <property type="entry name" value="vWA-like"/>
    <property type="match status" value="1"/>
</dbReference>
<sequence>MTDDLDKLRTGLASLPPAPDPAAKAKAVAQAMESFERAQETAQPPRPISDRSQRAGFVTGVREMLMKLTTRPALTMTASLAAIAVALTIYPTLRQGAPLPQAAAPKPVAAPATAPAAASLPAPEDTRTTTGEVTAAPATPPAEIKGQAPAQPAPGVVLLEQRAESDAVAAVEGPSPQDFADTGLAGGPLSLTDAAPEMEPMMEAAPATVAAKRVLPDALVPLPEPDTEAFANAPSNPVMIAAEDPVSTFSIDTDTASYAVIRSSLSRGALPPPEAVRIEEMVNYFPYGYAAPDAGAPPFRTSVNLFQTPWNADTELLRIGIQGRLPAIAERPPLNLVFLVDTSGSMQDADKLPLLKQSLRLMLPDLRAEDRVAIVAYAGSAGTVLEPTAASDRATILAALDRLDAGGSTAGAEGLALAYQVAEAMGGDGAEGHVSRILLATDGDFNVGLSDPGALKDFVAAKRDGGTYLSVLGFGRGNLDDATMQALAQNGNGTAAYIDTLSEAQKVLSDQLSGALFPIANDVKIQIEFNPAVVAEYRLIGYETRALAREDFNNDKVDAGEIGAGHQVTALYEVTPVGSPAILNDPLRYGAAQDNALPDATGDLAWLKLRYKDPGASTSRLIETPVSPVAGAADADARWAAAIAGMGQLLTGARYLGDWGWDEAIALAGGARGDDPFGYRAEALRLMRLAQSIAQ</sequence>
<evidence type="ECO:0000313" key="4">
    <source>
        <dbReference type="Proteomes" id="UP001652503"/>
    </source>
</evidence>
<dbReference type="Pfam" id="PF12034">
    <property type="entry name" value="YfbK_C"/>
    <property type="match status" value="1"/>
</dbReference>
<keyword evidence="4" id="KW-1185">Reference proteome</keyword>
<accession>A0ABT2Z4E7</accession>
<dbReference type="CDD" id="cd01465">
    <property type="entry name" value="vWA_subgroup"/>
    <property type="match status" value="1"/>
</dbReference>
<evidence type="ECO:0000259" key="2">
    <source>
        <dbReference type="PROSITE" id="PS50234"/>
    </source>
</evidence>
<dbReference type="InterPro" id="IPR036465">
    <property type="entry name" value="vWFA_dom_sf"/>
</dbReference>
<dbReference type="Pfam" id="PF12450">
    <property type="entry name" value="vWF_A"/>
    <property type="match status" value="1"/>
</dbReference>
<dbReference type="InterPro" id="IPR022156">
    <property type="entry name" value="Uncharacterised_YfbK_N"/>
</dbReference>
<dbReference type="Proteomes" id="UP001652503">
    <property type="component" value="Unassembled WGS sequence"/>
</dbReference>
<dbReference type="PANTHER" id="PTHR10579:SF43">
    <property type="entry name" value="ZINC FINGER (C3HC4-TYPE RING FINGER) FAMILY PROTEIN"/>
    <property type="match status" value="1"/>
</dbReference>
<feature type="compositionally biased region" description="Low complexity" evidence="1">
    <location>
        <begin position="21"/>
        <end position="31"/>
    </location>
</feature>
<evidence type="ECO:0000256" key="1">
    <source>
        <dbReference type="SAM" id="MobiDB-lite"/>
    </source>
</evidence>
<dbReference type="PANTHER" id="PTHR10579">
    <property type="entry name" value="CALCIUM-ACTIVATED CHLORIDE CHANNEL REGULATOR"/>
    <property type="match status" value="1"/>
</dbReference>
<dbReference type="InterPro" id="IPR002035">
    <property type="entry name" value="VWF_A"/>
</dbReference>
<dbReference type="SMART" id="SM00327">
    <property type="entry name" value="VWA"/>
    <property type="match status" value="1"/>
</dbReference>
<dbReference type="InterPro" id="IPR051266">
    <property type="entry name" value="CLCR"/>
</dbReference>
<proteinExistence type="predicted"/>
<dbReference type="Gene3D" id="3.40.50.410">
    <property type="entry name" value="von Willebrand factor, type A domain"/>
    <property type="match status" value="1"/>
</dbReference>
<dbReference type="EMBL" id="JAOWLA010000014">
    <property type="protein sequence ID" value="MCV2865998.1"/>
    <property type="molecule type" value="Genomic_DNA"/>
</dbReference>
<feature type="compositionally biased region" description="Low complexity" evidence="1">
    <location>
        <begin position="114"/>
        <end position="137"/>
    </location>
</feature>
<reference evidence="3 4" key="1">
    <citation type="submission" date="2022-10" db="EMBL/GenBank/DDBJ databases">
        <title>Defluviimonas sp. nov., isolated from ocean surface water.</title>
        <authorList>
            <person name="He W."/>
            <person name="Wang L."/>
            <person name="Zhang D.-F."/>
        </authorList>
    </citation>
    <scope>NUCLEOTIDE SEQUENCE [LARGE SCALE GENOMIC DNA]</scope>
    <source>
        <strain evidence="3 4">WL0075</strain>
    </source>
</reference>